<evidence type="ECO:0000313" key="5">
    <source>
        <dbReference type="Proteomes" id="UP000031830"/>
    </source>
</evidence>
<dbReference type="Gene3D" id="3.40.50.150">
    <property type="entry name" value="Vaccinia Virus protein VP39"/>
    <property type="match status" value="1"/>
</dbReference>
<dbReference type="PANTHER" id="PTHR11579">
    <property type="entry name" value="PROTEIN-L-ISOASPARTATE O-METHYLTRANSFERASE"/>
    <property type="match status" value="1"/>
</dbReference>
<protein>
    <recommendedName>
        <fullName evidence="2">Protein-L-isoaspartate O-methyltransferase</fullName>
    </recommendedName>
    <alternativeName>
        <fullName evidence="3">Protein L-isoaspartyl methyltransferase</fullName>
    </alternativeName>
</protein>
<dbReference type="GO" id="GO:0004719">
    <property type="term" value="F:protein-L-isoaspartate (D-aspartate) O-methyltransferase activity"/>
    <property type="evidence" value="ECO:0007669"/>
    <property type="project" value="InterPro"/>
</dbReference>
<proteinExistence type="inferred from homology"/>
<dbReference type="AlphaFoldDB" id="A0A0B6D5S6"/>
<organism evidence="4 5">
    <name type="scientific">Francisella philomiragia</name>
    <dbReference type="NCBI Taxonomy" id="28110"/>
    <lineage>
        <taxon>Bacteria</taxon>
        <taxon>Pseudomonadati</taxon>
        <taxon>Pseudomonadota</taxon>
        <taxon>Gammaproteobacteria</taxon>
        <taxon>Thiotrichales</taxon>
        <taxon>Francisellaceae</taxon>
        <taxon>Francisella</taxon>
    </lineage>
</organism>
<sequence>MNFELARENMVKQQVLTEGLSLDGVAKIMAYIPREIFLPKEYQSLAYCDTNLVIGDRELRSPMFTARLIEALAMKKTDNVLKLGLETGYPVALIAKLCNSVELVDYDEERLAIARRNLAKVDVYNVEFNSAEHLTNIIKNAKKYNCIYISNVVEENEVDESLLDLLEVGGRLVFVVRTDVCDKAYLVTKAVKETYQKNFLFNVYNR</sequence>
<dbReference type="Proteomes" id="UP000031830">
    <property type="component" value="Chromosome"/>
</dbReference>
<dbReference type="SUPFAM" id="SSF53335">
    <property type="entry name" value="S-adenosyl-L-methionine-dependent methyltransferases"/>
    <property type="match status" value="1"/>
</dbReference>
<reference evidence="4 5" key="1">
    <citation type="journal article" date="2015" name="Genome Announc.">
        <title>Genome sequencing of 18 francisella strains to aid in assay development and testing.</title>
        <authorList>
            <person name="Johnson S.L."/>
            <person name="Daligault H.E."/>
            <person name="Davenport K.W."/>
            <person name="Coyne S.R."/>
            <person name="Frey K.G."/>
            <person name="Koroleva G.I."/>
            <person name="Broomall S.M."/>
            <person name="Bishop-Lilly K.A."/>
            <person name="Bruce D.C."/>
            <person name="Chertkov O."/>
            <person name="Freitas T."/>
            <person name="Jaissle J."/>
            <person name="Ladner J.T."/>
            <person name="Rosenzweig C.N."/>
            <person name="Gibbons H.S."/>
            <person name="Palacios G.F."/>
            <person name="Redden C.L."/>
            <person name="Xu Y."/>
            <person name="Minogue T.D."/>
            <person name="Chain P.S."/>
        </authorList>
    </citation>
    <scope>NUCLEOTIDE SEQUENCE [LARGE SCALE GENOMIC DNA]</scope>
    <source>
        <strain evidence="4 5">GA01-2794</strain>
    </source>
</reference>
<dbReference type="EMBL" id="CP009440">
    <property type="protein sequence ID" value="AJI54266.1"/>
    <property type="molecule type" value="Genomic_DNA"/>
</dbReference>
<evidence type="ECO:0000256" key="1">
    <source>
        <dbReference type="ARBA" id="ARBA00005369"/>
    </source>
</evidence>
<dbReference type="KEGG" id="fpz:LA55_1997"/>
<dbReference type="GO" id="GO:0005737">
    <property type="term" value="C:cytoplasm"/>
    <property type="evidence" value="ECO:0007669"/>
    <property type="project" value="TreeGrafter"/>
</dbReference>
<evidence type="ECO:0000256" key="2">
    <source>
        <dbReference type="ARBA" id="ARBA00013346"/>
    </source>
</evidence>
<dbReference type="Pfam" id="PF01135">
    <property type="entry name" value="PCMT"/>
    <property type="match status" value="1"/>
</dbReference>
<dbReference type="InterPro" id="IPR000682">
    <property type="entry name" value="PCMT"/>
</dbReference>
<evidence type="ECO:0000256" key="3">
    <source>
        <dbReference type="ARBA" id="ARBA00030757"/>
    </source>
</evidence>
<gene>
    <name evidence="4" type="ORF">LA55_1997</name>
</gene>
<dbReference type="RefSeq" id="WP_044526997.1">
    <property type="nucleotide sequence ID" value="NZ_CP009440.1"/>
</dbReference>
<dbReference type="PANTHER" id="PTHR11579:SF18">
    <property type="entry name" value="PROTEIN-L-ISOASPARTATE O-METHYLTRANSFERASE"/>
    <property type="match status" value="1"/>
</dbReference>
<comment type="similarity">
    <text evidence="1">Belongs to the methyltransferase superfamily. L-isoaspartyl/D-aspartyl protein methyltransferase family.</text>
</comment>
<dbReference type="OrthoDB" id="9810066at2"/>
<dbReference type="STRING" id="28110.KU46_429"/>
<dbReference type="InterPro" id="IPR029063">
    <property type="entry name" value="SAM-dependent_MTases_sf"/>
</dbReference>
<accession>A0A0B6D5S6</accession>
<name>A0A0B6D5S6_9GAMM</name>
<evidence type="ECO:0000313" key="4">
    <source>
        <dbReference type="EMBL" id="AJI54266.1"/>
    </source>
</evidence>